<comment type="caution">
    <text evidence="3">The sequence shown here is derived from an EMBL/GenBank/DDBJ whole genome shotgun (WGS) entry which is preliminary data.</text>
</comment>
<gene>
    <name evidence="3" type="ORF">CLV88_101499</name>
</gene>
<dbReference type="RefSeq" id="WP_106606769.1">
    <property type="nucleotide sequence ID" value="NZ_PYGJ01000001.1"/>
</dbReference>
<keyword evidence="1" id="KW-0812">Transmembrane</keyword>
<feature type="transmembrane region" description="Helical" evidence="1">
    <location>
        <begin position="37"/>
        <end position="60"/>
    </location>
</feature>
<dbReference type="PROSITE" id="PS51257">
    <property type="entry name" value="PROKAR_LIPOPROTEIN"/>
    <property type="match status" value="1"/>
</dbReference>
<dbReference type="Proteomes" id="UP000240418">
    <property type="component" value="Unassembled WGS sequence"/>
</dbReference>
<keyword evidence="4" id="KW-1185">Reference proteome</keyword>
<evidence type="ECO:0000256" key="2">
    <source>
        <dbReference type="SAM" id="SignalP"/>
    </source>
</evidence>
<name>A0A2P8FK27_9RHOB</name>
<evidence type="ECO:0008006" key="5">
    <source>
        <dbReference type="Google" id="ProtNLM"/>
    </source>
</evidence>
<keyword evidence="1" id="KW-0472">Membrane</keyword>
<sequence length="68" mass="6206">MSNFKLSIAGLVAAASLAACGDSVGEQALIGAGAGAAGALVLGGSAAAGVLAGGAVNVIYCQENPGKC</sequence>
<dbReference type="EMBL" id="PYGJ01000001">
    <property type="protein sequence ID" value="PSL22074.1"/>
    <property type="molecule type" value="Genomic_DNA"/>
</dbReference>
<reference evidence="3 4" key="1">
    <citation type="submission" date="2018-03" db="EMBL/GenBank/DDBJ databases">
        <title>Genomic Encyclopedia of Archaeal and Bacterial Type Strains, Phase II (KMG-II): from individual species to whole genera.</title>
        <authorList>
            <person name="Goeker M."/>
        </authorList>
    </citation>
    <scope>NUCLEOTIDE SEQUENCE [LARGE SCALE GENOMIC DNA]</scope>
    <source>
        <strain evidence="3 4">DSM 100673</strain>
    </source>
</reference>
<feature type="chain" id="PRO_5015129704" description="Lipoprotein" evidence="2">
    <location>
        <begin position="22"/>
        <end position="68"/>
    </location>
</feature>
<feature type="signal peptide" evidence="2">
    <location>
        <begin position="1"/>
        <end position="21"/>
    </location>
</feature>
<evidence type="ECO:0000313" key="4">
    <source>
        <dbReference type="Proteomes" id="UP000240418"/>
    </source>
</evidence>
<dbReference type="AlphaFoldDB" id="A0A2P8FK27"/>
<proteinExistence type="predicted"/>
<protein>
    <recommendedName>
        <fullName evidence="5">Lipoprotein</fullName>
    </recommendedName>
</protein>
<accession>A0A2P8FK27</accession>
<evidence type="ECO:0000313" key="3">
    <source>
        <dbReference type="EMBL" id="PSL22074.1"/>
    </source>
</evidence>
<evidence type="ECO:0000256" key="1">
    <source>
        <dbReference type="SAM" id="Phobius"/>
    </source>
</evidence>
<organism evidence="3 4">
    <name type="scientific">Shimia abyssi</name>
    <dbReference type="NCBI Taxonomy" id="1662395"/>
    <lineage>
        <taxon>Bacteria</taxon>
        <taxon>Pseudomonadati</taxon>
        <taxon>Pseudomonadota</taxon>
        <taxon>Alphaproteobacteria</taxon>
        <taxon>Rhodobacterales</taxon>
        <taxon>Roseobacteraceae</taxon>
    </lineage>
</organism>
<keyword evidence="1" id="KW-1133">Transmembrane helix</keyword>
<keyword evidence="2" id="KW-0732">Signal</keyword>